<protein>
    <submittedName>
        <fullName evidence="1">Uncharacterized protein</fullName>
    </submittedName>
</protein>
<comment type="caution">
    <text evidence="1">The sequence shown here is derived from an EMBL/GenBank/DDBJ whole genome shotgun (WGS) entry which is preliminary data.</text>
</comment>
<proteinExistence type="predicted"/>
<evidence type="ECO:0000313" key="1">
    <source>
        <dbReference type="EMBL" id="KAJ8006310.1"/>
    </source>
</evidence>
<sequence>MVVDRPASEWMWRRVFPEKRCSALWINSTPPRLLGALPVHLLPPPRTALAAPDRFGRVHSQPQHATDCLFKLCPMNSTLLRSNSGAAKPGGNSTTDTVLLQQTPRESPSAPRSPTDADQKGHKSFNESLAIPIGHLPHYCCDLEKKQSESENLEKLLELYYKCGSIIQLLHLKSNKLLDSEQASSSLLEKRRHGGDAGLRWQRGLLVYIQPSQACSLGTV</sequence>
<dbReference type="EMBL" id="CM055737">
    <property type="protein sequence ID" value="KAJ8006310.1"/>
    <property type="molecule type" value="Genomic_DNA"/>
</dbReference>
<reference evidence="1" key="1">
    <citation type="submission" date="2021-05" db="EMBL/GenBank/DDBJ databases">
        <authorList>
            <person name="Pan Q."/>
            <person name="Jouanno E."/>
            <person name="Zahm M."/>
            <person name="Klopp C."/>
            <person name="Cabau C."/>
            <person name="Louis A."/>
            <person name="Berthelot C."/>
            <person name="Parey E."/>
            <person name="Roest Crollius H."/>
            <person name="Montfort J."/>
            <person name="Robinson-Rechavi M."/>
            <person name="Bouchez O."/>
            <person name="Lampietro C."/>
            <person name="Lopez Roques C."/>
            <person name="Donnadieu C."/>
            <person name="Postlethwait J."/>
            <person name="Bobe J."/>
            <person name="Dillon D."/>
            <person name="Chandos A."/>
            <person name="von Hippel F."/>
            <person name="Guiguen Y."/>
        </authorList>
    </citation>
    <scope>NUCLEOTIDE SEQUENCE</scope>
    <source>
        <strain evidence="1">YG-Jan2019</strain>
    </source>
</reference>
<gene>
    <name evidence="1" type="ORF">DPEC_G00132470</name>
</gene>
<dbReference type="Proteomes" id="UP001157502">
    <property type="component" value="Chromosome 10"/>
</dbReference>
<name>A0ACC2GSC0_DALPE</name>
<keyword evidence="2" id="KW-1185">Reference proteome</keyword>
<organism evidence="1 2">
    <name type="scientific">Dallia pectoralis</name>
    <name type="common">Alaska blackfish</name>
    <dbReference type="NCBI Taxonomy" id="75939"/>
    <lineage>
        <taxon>Eukaryota</taxon>
        <taxon>Metazoa</taxon>
        <taxon>Chordata</taxon>
        <taxon>Craniata</taxon>
        <taxon>Vertebrata</taxon>
        <taxon>Euteleostomi</taxon>
        <taxon>Actinopterygii</taxon>
        <taxon>Neopterygii</taxon>
        <taxon>Teleostei</taxon>
        <taxon>Protacanthopterygii</taxon>
        <taxon>Esociformes</taxon>
        <taxon>Umbridae</taxon>
        <taxon>Dallia</taxon>
    </lineage>
</organism>
<accession>A0ACC2GSC0</accession>
<evidence type="ECO:0000313" key="2">
    <source>
        <dbReference type="Proteomes" id="UP001157502"/>
    </source>
</evidence>